<dbReference type="PANTHER" id="PTHR30349:SF77">
    <property type="entry name" value="TYROSINE RECOMBINASE XERC"/>
    <property type="match status" value="1"/>
</dbReference>
<dbReference type="InterPro" id="IPR050090">
    <property type="entry name" value="Tyrosine_recombinase_XerCD"/>
</dbReference>
<keyword evidence="8 9" id="KW-0131">Cell cycle</keyword>
<feature type="active site" evidence="9">
    <location>
        <position position="257"/>
    </location>
</feature>
<evidence type="ECO:0000259" key="11">
    <source>
        <dbReference type="PROSITE" id="PS51900"/>
    </source>
</evidence>
<feature type="active site" description="O-(3'-phospho-DNA)-tyrosine intermediate" evidence="9">
    <location>
        <position position="292"/>
    </location>
</feature>
<name>A0A261G1E0_9BIFI</name>
<evidence type="ECO:0000256" key="5">
    <source>
        <dbReference type="ARBA" id="ARBA00022908"/>
    </source>
</evidence>
<evidence type="ECO:0000256" key="3">
    <source>
        <dbReference type="ARBA" id="ARBA00022618"/>
    </source>
</evidence>
<comment type="subunit">
    <text evidence="9">Forms a cyclic heterotetrameric complex composed of two molecules of XerC and two molecules of XerD.</text>
</comment>
<dbReference type="AlphaFoldDB" id="A0A261G1E0"/>
<keyword evidence="5 9" id="KW-0229">DNA integration</keyword>
<dbReference type="GO" id="GO:0007059">
    <property type="term" value="P:chromosome segregation"/>
    <property type="evidence" value="ECO:0007669"/>
    <property type="project" value="UniProtKB-UniRule"/>
</dbReference>
<keyword evidence="7 9" id="KW-0233">DNA recombination</keyword>
<comment type="subcellular location">
    <subcellularLocation>
        <location evidence="1 9">Cytoplasm</location>
    </subcellularLocation>
</comment>
<evidence type="ECO:0000313" key="12">
    <source>
        <dbReference type="EMBL" id="OZG65055.1"/>
    </source>
</evidence>
<feature type="domain" description="Core-binding (CB)" evidence="11">
    <location>
        <begin position="1"/>
        <end position="86"/>
    </location>
</feature>
<sequence>MQFEQQLREFDTHMSVVVGVAPLTIKSYDSDIRQCLAYMESVGIEHMADITTQVLRAWQADVARNHAKSSLARKTVAIRRFFAFCLAHGIIATDPGATLMTPKLPKVLPEVLTEQEAKSLMEDADEAAATEHQQHGKHEALTARDAAILELLYATGMRVAELTNLDVHDIDFSQHTVRVTGKGNKQRVIPFGIPAARALAAWIGDPRNSMLQHAHSAGLSFKAVFIGVQGRRIGQRQVREIVHRHAAESQVPDISPHALRHSAATHLLDGGADMREVQEMLGHASLSTTQRYTHVSIEQLKRKYALAFPRE</sequence>
<dbReference type="EMBL" id="MWXA01000009">
    <property type="protein sequence ID" value="OZG65055.1"/>
    <property type="molecule type" value="Genomic_DNA"/>
</dbReference>
<feature type="domain" description="Tyr recombinase" evidence="10">
    <location>
        <begin position="107"/>
        <end position="305"/>
    </location>
</feature>
<evidence type="ECO:0000313" key="13">
    <source>
        <dbReference type="Proteomes" id="UP000216451"/>
    </source>
</evidence>
<feature type="active site" evidence="9">
    <location>
        <position position="260"/>
    </location>
</feature>
<organism evidence="12 13">
    <name type="scientific">Bifidobacterium aquikefiri</name>
    <dbReference type="NCBI Taxonomy" id="1653207"/>
    <lineage>
        <taxon>Bacteria</taxon>
        <taxon>Bacillati</taxon>
        <taxon>Actinomycetota</taxon>
        <taxon>Actinomycetes</taxon>
        <taxon>Bifidobacteriales</taxon>
        <taxon>Bifidobacteriaceae</taxon>
        <taxon>Bifidobacterium</taxon>
    </lineage>
</organism>
<evidence type="ECO:0000256" key="8">
    <source>
        <dbReference type="ARBA" id="ARBA00023306"/>
    </source>
</evidence>
<dbReference type="PROSITE" id="PS51898">
    <property type="entry name" value="TYR_RECOMBINASE"/>
    <property type="match status" value="1"/>
</dbReference>
<dbReference type="InterPro" id="IPR004107">
    <property type="entry name" value="Integrase_SAM-like_N"/>
</dbReference>
<dbReference type="GO" id="GO:0006313">
    <property type="term" value="P:DNA transposition"/>
    <property type="evidence" value="ECO:0007669"/>
    <property type="project" value="UniProtKB-UniRule"/>
</dbReference>
<dbReference type="Pfam" id="PF00589">
    <property type="entry name" value="Phage_integrase"/>
    <property type="match status" value="1"/>
</dbReference>
<comment type="caution">
    <text evidence="12">The sequence shown here is derived from an EMBL/GenBank/DDBJ whole genome shotgun (WGS) entry which is preliminary data.</text>
</comment>
<feature type="active site" evidence="9">
    <location>
        <position position="158"/>
    </location>
</feature>
<dbReference type="PANTHER" id="PTHR30349">
    <property type="entry name" value="PHAGE INTEGRASE-RELATED"/>
    <property type="match status" value="1"/>
</dbReference>
<keyword evidence="4 9" id="KW-0159">Chromosome partition</keyword>
<evidence type="ECO:0000256" key="2">
    <source>
        <dbReference type="ARBA" id="ARBA00022490"/>
    </source>
</evidence>
<evidence type="ECO:0000256" key="6">
    <source>
        <dbReference type="ARBA" id="ARBA00023125"/>
    </source>
</evidence>
<evidence type="ECO:0000256" key="1">
    <source>
        <dbReference type="ARBA" id="ARBA00004496"/>
    </source>
</evidence>
<reference evidence="12 13" key="1">
    <citation type="journal article" date="2017" name="BMC Genomics">
        <title>Comparative genomic and phylogenomic analyses of the Bifidobacteriaceae family.</title>
        <authorList>
            <person name="Lugli G.A."/>
            <person name="Milani C."/>
            <person name="Turroni F."/>
            <person name="Duranti S."/>
            <person name="Mancabelli L."/>
            <person name="Mangifesta M."/>
            <person name="Ferrario C."/>
            <person name="Modesto M."/>
            <person name="Mattarelli P."/>
            <person name="Jiri K."/>
            <person name="van Sinderen D."/>
            <person name="Ventura M."/>
        </authorList>
    </citation>
    <scope>NUCLEOTIDE SEQUENCE [LARGE SCALE GENOMIC DNA]</scope>
    <source>
        <strain evidence="12 13">LMG 28769</strain>
    </source>
</reference>
<feature type="active site" evidence="9">
    <location>
        <position position="182"/>
    </location>
</feature>
<evidence type="ECO:0000256" key="4">
    <source>
        <dbReference type="ARBA" id="ARBA00022829"/>
    </source>
</evidence>
<dbReference type="CDD" id="cd00798">
    <property type="entry name" value="INT_XerDC_C"/>
    <property type="match status" value="1"/>
</dbReference>
<dbReference type="InterPro" id="IPR013762">
    <property type="entry name" value="Integrase-like_cat_sf"/>
</dbReference>
<dbReference type="Proteomes" id="UP000216451">
    <property type="component" value="Unassembled WGS sequence"/>
</dbReference>
<dbReference type="GO" id="GO:0005737">
    <property type="term" value="C:cytoplasm"/>
    <property type="evidence" value="ECO:0007669"/>
    <property type="project" value="UniProtKB-SubCell"/>
</dbReference>
<dbReference type="GO" id="GO:0051301">
    <property type="term" value="P:cell division"/>
    <property type="evidence" value="ECO:0007669"/>
    <property type="project" value="UniProtKB-KW"/>
</dbReference>
<dbReference type="HAMAP" id="MF_01808">
    <property type="entry name" value="Recomb_XerC_XerD"/>
    <property type="match status" value="1"/>
</dbReference>
<keyword evidence="6 9" id="KW-0238">DNA-binding</keyword>
<protein>
    <recommendedName>
        <fullName evidence="9">Tyrosine recombinase XerC</fullName>
    </recommendedName>
</protein>
<evidence type="ECO:0000256" key="7">
    <source>
        <dbReference type="ARBA" id="ARBA00023172"/>
    </source>
</evidence>
<dbReference type="PROSITE" id="PS51900">
    <property type="entry name" value="CB"/>
    <property type="match status" value="1"/>
</dbReference>
<dbReference type="Pfam" id="PF02899">
    <property type="entry name" value="Phage_int_SAM_1"/>
    <property type="match status" value="1"/>
</dbReference>
<evidence type="ECO:0000256" key="9">
    <source>
        <dbReference type="HAMAP-Rule" id="MF_01808"/>
    </source>
</evidence>
<dbReference type="GO" id="GO:0009037">
    <property type="term" value="F:tyrosine-based site-specific recombinase activity"/>
    <property type="evidence" value="ECO:0007669"/>
    <property type="project" value="UniProtKB-UniRule"/>
</dbReference>
<dbReference type="SUPFAM" id="SSF56349">
    <property type="entry name" value="DNA breaking-rejoining enzymes"/>
    <property type="match status" value="1"/>
</dbReference>
<dbReference type="Gene3D" id="1.10.150.130">
    <property type="match status" value="1"/>
</dbReference>
<feature type="active site" evidence="9">
    <location>
        <position position="283"/>
    </location>
</feature>
<keyword evidence="13" id="KW-1185">Reference proteome</keyword>
<dbReference type="InterPro" id="IPR010998">
    <property type="entry name" value="Integrase_recombinase_N"/>
</dbReference>
<proteinExistence type="inferred from homology"/>
<keyword evidence="3 9" id="KW-0132">Cell division</keyword>
<dbReference type="InterPro" id="IPR002104">
    <property type="entry name" value="Integrase_catalytic"/>
</dbReference>
<dbReference type="InterPro" id="IPR023009">
    <property type="entry name" value="Tyrosine_recombinase_XerC/XerD"/>
</dbReference>
<dbReference type="GO" id="GO:0003677">
    <property type="term" value="F:DNA binding"/>
    <property type="evidence" value="ECO:0007669"/>
    <property type="project" value="UniProtKB-UniRule"/>
</dbReference>
<comment type="similarity">
    <text evidence="9">Belongs to the 'phage' integrase family. XerC subfamily.</text>
</comment>
<comment type="function">
    <text evidence="9">Site-specific tyrosine recombinase, which acts by catalyzing the cutting and rejoining of the recombining DNA molecules. The XerC-XerD complex is essential to convert dimers of the bacterial chromosome into monomers to permit their segregation at cell division. It also contributes to the segregational stability of plasmids.</text>
</comment>
<keyword evidence="2 9" id="KW-0963">Cytoplasm</keyword>
<dbReference type="InterPro" id="IPR044068">
    <property type="entry name" value="CB"/>
</dbReference>
<dbReference type="InterPro" id="IPR011010">
    <property type="entry name" value="DNA_brk_join_enz"/>
</dbReference>
<gene>
    <name evidence="9" type="primary">xerC</name>
    <name evidence="12" type="ORF">BAQU_1795</name>
</gene>
<accession>A0A261G1E0</accession>
<evidence type="ECO:0000259" key="10">
    <source>
        <dbReference type="PROSITE" id="PS51898"/>
    </source>
</evidence>
<dbReference type="Gene3D" id="1.10.443.10">
    <property type="entry name" value="Intergrase catalytic core"/>
    <property type="match status" value="1"/>
</dbReference>